<feature type="transmembrane region" description="Helical" evidence="2">
    <location>
        <begin position="197"/>
        <end position="216"/>
    </location>
</feature>
<dbReference type="PANTHER" id="PTHR40115">
    <property type="entry name" value="INNER MEMBRANE PROTEIN WITH PEPSY TM HELIX"/>
    <property type="match status" value="1"/>
</dbReference>
<comment type="caution">
    <text evidence="3">The sequence shown here is derived from an EMBL/GenBank/DDBJ whole genome shotgun (WGS) entry which is preliminary data.</text>
</comment>
<organism evidence="3 4">
    <name type="scientific">Granulicella cerasi</name>
    <dbReference type="NCBI Taxonomy" id="741063"/>
    <lineage>
        <taxon>Bacteria</taxon>
        <taxon>Pseudomonadati</taxon>
        <taxon>Acidobacteriota</taxon>
        <taxon>Terriglobia</taxon>
        <taxon>Terriglobales</taxon>
        <taxon>Acidobacteriaceae</taxon>
        <taxon>Granulicella</taxon>
    </lineage>
</organism>
<dbReference type="Pfam" id="PF16357">
    <property type="entry name" value="PepSY_TM_like_2"/>
    <property type="match status" value="1"/>
</dbReference>
<feature type="region of interest" description="Disordered" evidence="1">
    <location>
        <begin position="1"/>
        <end position="21"/>
    </location>
</feature>
<keyword evidence="4" id="KW-1185">Reference proteome</keyword>
<dbReference type="PANTHER" id="PTHR40115:SF1">
    <property type="entry name" value="INNER MEMBRANE PROTEIN WITH PEPSY TM HELIX"/>
    <property type="match status" value="1"/>
</dbReference>
<protein>
    <submittedName>
        <fullName evidence="3">PepSY-associated TM helix domain-containing protein</fullName>
    </submittedName>
</protein>
<sequence length="217" mass="23486">MTITSANNPKPHTKQPVPMRAKVRKATAVSARWLHVYLSMVSFGVVLFFAATGLTLNHPDWFAKQSRTIESHGAMSSDLLNSKDASGADKLGVVEKLRAADHVQGAVSDFRVDDSQVSVSFKAPGYTADAFIDRATGKYDLTVVKSGFVAVMNDLHKGRDAGKVWAGVIDASAILLVLVSLTGLVLIWFVYKRRVSGLILAGVGTLIIWWMAKAFVP</sequence>
<proteinExistence type="predicted"/>
<reference evidence="4" key="1">
    <citation type="journal article" date="2019" name="Int. J. Syst. Evol. Microbiol.">
        <title>The Global Catalogue of Microorganisms (GCM) 10K type strain sequencing project: providing services to taxonomists for standard genome sequencing and annotation.</title>
        <authorList>
            <consortium name="The Broad Institute Genomics Platform"/>
            <consortium name="The Broad Institute Genome Sequencing Center for Infectious Disease"/>
            <person name="Wu L."/>
            <person name="Ma J."/>
        </authorList>
    </citation>
    <scope>NUCLEOTIDE SEQUENCE [LARGE SCALE GENOMIC DNA]</scope>
    <source>
        <strain evidence="4">CGMCC 1.16026</strain>
    </source>
</reference>
<feature type="transmembrane region" description="Helical" evidence="2">
    <location>
        <begin position="34"/>
        <end position="56"/>
    </location>
</feature>
<evidence type="ECO:0000313" key="3">
    <source>
        <dbReference type="EMBL" id="MFC6646204.1"/>
    </source>
</evidence>
<dbReference type="EMBL" id="JBHSWI010000001">
    <property type="protein sequence ID" value="MFC6646204.1"/>
    <property type="molecule type" value="Genomic_DNA"/>
</dbReference>
<evidence type="ECO:0000313" key="4">
    <source>
        <dbReference type="Proteomes" id="UP001596391"/>
    </source>
</evidence>
<keyword evidence="2" id="KW-0812">Transmembrane</keyword>
<feature type="compositionally biased region" description="Polar residues" evidence="1">
    <location>
        <begin position="1"/>
        <end position="10"/>
    </location>
</feature>
<keyword evidence="2" id="KW-0472">Membrane</keyword>
<accession>A0ABW1ZAL9</accession>
<dbReference type="Proteomes" id="UP001596391">
    <property type="component" value="Unassembled WGS sequence"/>
</dbReference>
<feature type="transmembrane region" description="Helical" evidence="2">
    <location>
        <begin position="164"/>
        <end position="191"/>
    </location>
</feature>
<keyword evidence="2" id="KW-1133">Transmembrane helix</keyword>
<evidence type="ECO:0000256" key="1">
    <source>
        <dbReference type="SAM" id="MobiDB-lite"/>
    </source>
</evidence>
<dbReference type="RefSeq" id="WP_263369898.1">
    <property type="nucleotide sequence ID" value="NZ_JAGSYD010000001.1"/>
</dbReference>
<evidence type="ECO:0000256" key="2">
    <source>
        <dbReference type="SAM" id="Phobius"/>
    </source>
</evidence>
<name>A0ABW1ZAL9_9BACT</name>
<dbReference type="InterPro" id="IPR032307">
    <property type="entry name" value="PepSY_TM-like_2"/>
</dbReference>
<gene>
    <name evidence="3" type="ORF">ACFQBQ_11545</name>
</gene>